<dbReference type="Proteomes" id="UP000467841">
    <property type="component" value="Unassembled WGS sequence"/>
</dbReference>
<reference evidence="3 4" key="1">
    <citation type="submission" date="2020-01" db="EMBL/GenBank/DDBJ databases">
        <authorList>
            <person name="Mishra B."/>
        </authorList>
    </citation>
    <scope>NUCLEOTIDE SEQUENCE [LARGE SCALE GENOMIC DNA]</scope>
</reference>
<accession>A0A6D2JGQ0</accession>
<sequence>MRNPAIEEPEMRYALCGGRNFCHAISDFTADSKARETEASLSDADTYALVSRYYARTTSDRARFRLSVVRAWSCTLESVRTLTSSEPTVFKTPPKSQFAKPEDGSDLPVNTSLVFVCDSSTYSWSALRQLLQILGMPLTTKLQSGTILGRVAIRNLCTHSSAIGHLHLIVLECDIIRIGYREMTSGLHYSNQE</sequence>
<evidence type="ECO:0000313" key="4">
    <source>
        <dbReference type="Proteomes" id="UP000467841"/>
    </source>
</evidence>
<name>A0A6D2JGQ0_9BRAS</name>
<protein>
    <submittedName>
        <fullName evidence="3">Uncharacterized protein</fullName>
    </submittedName>
</protein>
<dbReference type="EMBL" id="CACVBM020001174">
    <property type="protein sequence ID" value="CAA7037271.1"/>
    <property type="molecule type" value="Genomic_DNA"/>
</dbReference>
<proteinExistence type="predicted"/>
<evidence type="ECO:0000313" key="3">
    <source>
        <dbReference type="EMBL" id="CAA7038984.1"/>
    </source>
</evidence>
<dbReference type="AlphaFoldDB" id="A0A6D2JGQ0"/>
<evidence type="ECO:0000313" key="2">
    <source>
        <dbReference type="EMBL" id="CAA7037271.1"/>
    </source>
</evidence>
<gene>
    <name evidence="1" type="ORF">MERR_LOCUS24503</name>
    <name evidence="2" type="ORF">MERR_LOCUS24506</name>
    <name evidence="3" type="ORF">MERR_LOCUS26219</name>
</gene>
<keyword evidence="4" id="KW-1185">Reference proteome</keyword>
<organism evidence="3 4">
    <name type="scientific">Microthlaspi erraticum</name>
    <dbReference type="NCBI Taxonomy" id="1685480"/>
    <lineage>
        <taxon>Eukaryota</taxon>
        <taxon>Viridiplantae</taxon>
        <taxon>Streptophyta</taxon>
        <taxon>Embryophyta</taxon>
        <taxon>Tracheophyta</taxon>
        <taxon>Spermatophyta</taxon>
        <taxon>Magnoliopsida</taxon>
        <taxon>eudicotyledons</taxon>
        <taxon>Gunneridae</taxon>
        <taxon>Pentapetalae</taxon>
        <taxon>rosids</taxon>
        <taxon>malvids</taxon>
        <taxon>Brassicales</taxon>
        <taxon>Brassicaceae</taxon>
        <taxon>Coluteocarpeae</taxon>
        <taxon>Microthlaspi</taxon>
    </lineage>
</organism>
<dbReference type="EMBL" id="CACVBM020001174">
    <property type="protein sequence ID" value="CAA7037268.1"/>
    <property type="molecule type" value="Genomic_DNA"/>
</dbReference>
<dbReference type="EMBL" id="CACVBM020001202">
    <property type="protein sequence ID" value="CAA7038984.1"/>
    <property type="molecule type" value="Genomic_DNA"/>
</dbReference>
<evidence type="ECO:0000313" key="1">
    <source>
        <dbReference type="EMBL" id="CAA7037268.1"/>
    </source>
</evidence>